<dbReference type="Pfam" id="PF00762">
    <property type="entry name" value="Ferrochelatase"/>
    <property type="match status" value="1"/>
</dbReference>
<evidence type="ECO:0000256" key="2">
    <source>
        <dbReference type="ARBA" id="ARBA00007718"/>
    </source>
</evidence>
<evidence type="ECO:0000313" key="9">
    <source>
        <dbReference type="EMBL" id="PHT81727.1"/>
    </source>
</evidence>
<name>A0A2G2ZI99_CAPAN</name>
<dbReference type="GO" id="GO:0009507">
    <property type="term" value="C:chloroplast"/>
    <property type="evidence" value="ECO:0007669"/>
    <property type="project" value="UniProtKB-SubCell"/>
</dbReference>
<keyword evidence="5 8" id="KW-0456">Lyase</keyword>
<dbReference type="GO" id="GO:0004325">
    <property type="term" value="F:ferrochelatase activity"/>
    <property type="evidence" value="ECO:0000318"/>
    <property type="project" value="GO_Central"/>
</dbReference>
<reference evidence="9 10" key="2">
    <citation type="journal article" date="2017" name="Genome Biol.">
        <title>New reference genome sequences of hot pepper reveal the massive evolution of plant disease-resistance genes by retroduplication.</title>
        <authorList>
            <person name="Kim S."/>
            <person name="Park J."/>
            <person name="Yeom S.I."/>
            <person name="Kim Y.M."/>
            <person name="Seo E."/>
            <person name="Kim K.T."/>
            <person name="Kim M.S."/>
            <person name="Lee J.M."/>
            <person name="Cheong K."/>
            <person name="Shin H.S."/>
            <person name="Kim S.B."/>
            <person name="Han K."/>
            <person name="Lee J."/>
            <person name="Park M."/>
            <person name="Lee H.A."/>
            <person name="Lee H.Y."/>
            <person name="Lee Y."/>
            <person name="Oh S."/>
            <person name="Lee J.H."/>
            <person name="Choi E."/>
            <person name="Choi E."/>
            <person name="Lee S.E."/>
            <person name="Jeon J."/>
            <person name="Kim H."/>
            <person name="Choi G."/>
            <person name="Song H."/>
            <person name="Lee J."/>
            <person name="Lee S.C."/>
            <person name="Kwon J.K."/>
            <person name="Lee H.Y."/>
            <person name="Koo N."/>
            <person name="Hong Y."/>
            <person name="Kim R.W."/>
            <person name="Kang W.H."/>
            <person name="Huh J.H."/>
            <person name="Kang B.C."/>
            <person name="Yang T.J."/>
            <person name="Lee Y.H."/>
            <person name="Bennetzen J.L."/>
            <person name="Choi D."/>
        </authorList>
    </citation>
    <scope>NUCLEOTIDE SEQUENCE [LARGE SCALE GENOMIC DNA]</scope>
    <source>
        <strain evidence="10">cv. CM334</strain>
    </source>
</reference>
<comment type="similarity">
    <text evidence="2 8">Belongs to the ferrochelatase family.</text>
</comment>
<dbReference type="CDD" id="cd00419">
    <property type="entry name" value="Ferrochelatase_C"/>
    <property type="match status" value="1"/>
</dbReference>
<dbReference type="CDD" id="cd03411">
    <property type="entry name" value="Ferrochelatase_N"/>
    <property type="match status" value="1"/>
</dbReference>
<dbReference type="STRING" id="4072.A0A2G2ZI99"/>
<comment type="function">
    <text evidence="8">Catalyzes the ferrous insertion into protoporphyrin IX.</text>
</comment>
<dbReference type="PROSITE" id="PS00534">
    <property type="entry name" value="FERROCHELATASE"/>
    <property type="match status" value="1"/>
</dbReference>
<dbReference type="PANTHER" id="PTHR11108">
    <property type="entry name" value="FERROCHELATASE"/>
    <property type="match status" value="1"/>
</dbReference>
<keyword evidence="3 8" id="KW-0408">Iron</keyword>
<dbReference type="HAMAP" id="MF_00323">
    <property type="entry name" value="Ferrochelatase"/>
    <property type="match status" value="1"/>
</dbReference>
<dbReference type="AlphaFoldDB" id="A0A2G2ZI99"/>
<reference evidence="9 10" key="1">
    <citation type="journal article" date="2014" name="Nat. Genet.">
        <title>Genome sequence of the hot pepper provides insights into the evolution of pungency in Capsicum species.</title>
        <authorList>
            <person name="Kim S."/>
            <person name="Park M."/>
            <person name="Yeom S.I."/>
            <person name="Kim Y.M."/>
            <person name="Lee J.M."/>
            <person name="Lee H.A."/>
            <person name="Seo E."/>
            <person name="Choi J."/>
            <person name="Cheong K."/>
            <person name="Kim K.T."/>
            <person name="Jung K."/>
            <person name="Lee G.W."/>
            <person name="Oh S.K."/>
            <person name="Bae C."/>
            <person name="Kim S.B."/>
            <person name="Lee H.Y."/>
            <person name="Kim S.Y."/>
            <person name="Kim M.S."/>
            <person name="Kang B.C."/>
            <person name="Jo Y.D."/>
            <person name="Yang H.B."/>
            <person name="Jeong H.J."/>
            <person name="Kang W.H."/>
            <person name="Kwon J.K."/>
            <person name="Shin C."/>
            <person name="Lim J.Y."/>
            <person name="Park J.H."/>
            <person name="Huh J.H."/>
            <person name="Kim J.S."/>
            <person name="Kim B.D."/>
            <person name="Cohen O."/>
            <person name="Paran I."/>
            <person name="Suh M.C."/>
            <person name="Lee S.B."/>
            <person name="Kim Y.K."/>
            <person name="Shin Y."/>
            <person name="Noh S.J."/>
            <person name="Park J."/>
            <person name="Seo Y.S."/>
            <person name="Kwon S.Y."/>
            <person name="Kim H.A."/>
            <person name="Park J.M."/>
            <person name="Kim H.J."/>
            <person name="Choi S.B."/>
            <person name="Bosland P.W."/>
            <person name="Reeves G."/>
            <person name="Jo S.H."/>
            <person name="Lee B.W."/>
            <person name="Cho H.T."/>
            <person name="Choi H.S."/>
            <person name="Lee M.S."/>
            <person name="Yu Y."/>
            <person name="Do Choi Y."/>
            <person name="Park B.S."/>
            <person name="van Deynze A."/>
            <person name="Ashrafi H."/>
            <person name="Hill T."/>
            <person name="Kim W.T."/>
            <person name="Pai H.S."/>
            <person name="Ahn H.K."/>
            <person name="Yeam I."/>
            <person name="Giovannoni J.J."/>
            <person name="Rose J.K."/>
            <person name="Sorensen I."/>
            <person name="Lee S.J."/>
            <person name="Kim R.W."/>
            <person name="Choi I.Y."/>
            <person name="Choi B.S."/>
            <person name="Lim J.S."/>
            <person name="Lee Y.H."/>
            <person name="Choi D."/>
        </authorList>
    </citation>
    <scope>NUCLEOTIDE SEQUENCE [LARGE SCALE GENOMIC DNA]</scope>
    <source>
        <strain evidence="10">cv. CM334</strain>
    </source>
</reference>
<gene>
    <name evidence="9" type="ORF">T459_14742</name>
</gene>
<comment type="subcellular location">
    <subcellularLocation>
        <location evidence="8">Plastid</location>
        <location evidence="8">Chloroplast</location>
    </subcellularLocation>
</comment>
<dbReference type="InterPro" id="IPR001015">
    <property type="entry name" value="Ferrochelatase"/>
</dbReference>
<evidence type="ECO:0000313" key="10">
    <source>
        <dbReference type="Proteomes" id="UP000222542"/>
    </source>
</evidence>
<evidence type="ECO:0000256" key="1">
    <source>
        <dbReference type="ARBA" id="ARBA00004943"/>
    </source>
</evidence>
<evidence type="ECO:0000256" key="3">
    <source>
        <dbReference type="ARBA" id="ARBA00023004"/>
    </source>
</evidence>
<comment type="catalytic activity">
    <reaction evidence="7 8">
        <text>heme b + 2 H(+) = protoporphyrin IX + Fe(2+)</text>
        <dbReference type="Rhea" id="RHEA:22584"/>
        <dbReference type="ChEBI" id="CHEBI:15378"/>
        <dbReference type="ChEBI" id="CHEBI:29033"/>
        <dbReference type="ChEBI" id="CHEBI:57306"/>
        <dbReference type="ChEBI" id="CHEBI:60344"/>
        <dbReference type="EC" id="4.98.1.1"/>
    </reaction>
</comment>
<dbReference type="FunFam" id="3.40.50.1400:FF:000005">
    <property type="entry name" value="Ferrochelatase"/>
    <property type="match status" value="1"/>
</dbReference>
<evidence type="ECO:0000256" key="4">
    <source>
        <dbReference type="ARBA" id="ARBA00023133"/>
    </source>
</evidence>
<dbReference type="SUPFAM" id="SSF103511">
    <property type="entry name" value="Chlorophyll a-b binding protein"/>
    <property type="match status" value="1"/>
</dbReference>
<evidence type="ECO:0000256" key="5">
    <source>
        <dbReference type="ARBA" id="ARBA00023239"/>
    </source>
</evidence>
<dbReference type="NCBIfam" id="TIGR00109">
    <property type="entry name" value="hemH"/>
    <property type="match status" value="1"/>
</dbReference>
<evidence type="ECO:0000256" key="8">
    <source>
        <dbReference type="RuleBase" id="RU000607"/>
    </source>
</evidence>
<dbReference type="InterPro" id="IPR019772">
    <property type="entry name" value="Ferrochelatase_AS"/>
</dbReference>
<dbReference type="GO" id="GO:0006783">
    <property type="term" value="P:heme biosynthetic process"/>
    <property type="evidence" value="ECO:0000318"/>
    <property type="project" value="GO_Central"/>
</dbReference>
<evidence type="ECO:0000256" key="7">
    <source>
        <dbReference type="ARBA" id="ARBA00049380"/>
    </source>
</evidence>
<dbReference type="UniPathway" id="UPA00252">
    <property type="reaction ID" value="UER00325"/>
</dbReference>
<dbReference type="PANTHER" id="PTHR11108:SF1">
    <property type="entry name" value="FERROCHELATASE, MITOCHONDRIAL"/>
    <property type="match status" value="1"/>
</dbReference>
<proteinExistence type="inferred from homology"/>
<accession>A0A2G2ZI99</accession>
<keyword evidence="6 8" id="KW-0627">Porphyrin biosynthesis</keyword>
<dbReference type="Gramene" id="PHT81727">
    <property type="protein sequence ID" value="PHT81727"/>
    <property type="gene ID" value="T459_14742"/>
</dbReference>
<dbReference type="EMBL" id="AYRZ02000005">
    <property type="protein sequence ID" value="PHT81727.1"/>
    <property type="molecule type" value="Genomic_DNA"/>
</dbReference>
<dbReference type="Gene3D" id="3.40.50.1400">
    <property type="match status" value="2"/>
</dbReference>
<dbReference type="SUPFAM" id="SSF53800">
    <property type="entry name" value="Chelatase"/>
    <property type="match status" value="1"/>
</dbReference>
<dbReference type="Proteomes" id="UP000222542">
    <property type="component" value="Unassembled WGS sequence"/>
</dbReference>
<organism evidence="9 10">
    <name type="scientific">Capsicum annuum</name>
    <name type="common">Capsicum pepper</name>
    <dbReference type="NCBI Taxonomy" id="4072"/>
    <lineage>
        <taxon>Eukaryota</taxon>
        <taxon>Viridiplantae</taxon>
        <taxon>Streptophyta</taxon>
        <taxon>Embryophyta</taxon>
        <taxon>Tracheophyta</taxon>
        <taxon>Spermatophyta</taxon>
        <taxon>Magnoliopsida</taxon>
        <taxon>eudicotyledons</taxon>
        <taxon>Gunneridae</taxon>
        <taxon>Pentapetalae</taxon>
        <taxon>asterids</taxon>
        <taxon>lamiids</taxon>
        <taxon>Solanales</taxon>
        <taxon>Solanaceae</taxon>
        <taxon>Solanoideae</taxon>
        <taxon>Capsiceae</taxon>
        <taxon>Capsicum</taxon>
    </lineage>
</organism>
<comment type="pathway">
    <text evidence="1 8">Porphyrin-containing compound metabolism; protoheme biosynthesis; protoheme from protoporphyrin-IX: step 1/1.</text>
</comment>
<keyword evidence="8" id="KW-0150">Chloroplast</keyword>
<dbReference type="GO" id="GO:0005739">
    <property type="term" value="C:mitochondrion"/>
    <property type="evidence" value="ECO:0000318"/>
    <property type="project" value="GO_Central"/>
</dbReference>
<dbReference type="InterPro" id="IPR033644">
    <property type="entry name" value="Ferrochelatase_C"/>
</dbReference>
<dbReference type="InterPro" id="IPR033659">
    <property type="entry name" value="Ferrochelatase_N"/>
</dbReference>
<keyword evidence="4 8" id="KW-0350">Heme biosynthesis</keyword>
<dbReference type="OMA" id="CDKDIPA"/>
<comment type="caution">
    <text evidence="9">The sequence shown here is derived from an EMBL/GenBank/DDBJ whole genome shotgun (WGS) entry which is preliminary data.</text>
</comment>
<evidence type="ECO:0000256" key="6">
    <source>
        <dbReference type="ARBA" id="ARBA00023244"/>
    </source>
</evidence>
<keyword evidence="10" id="KW-1185">Reference proteome</keyword>
<protein>
    <recommendedName>
        <fullName evidence="8">Ferrochelatase</fullName>
        <ecNumber evidence="8">4.98.1.1</ecNumber>
    </recommendedName>
</protein>
<keyword evidence="8" id="KW-0934">Plastid</keyword>
<sequence>MVIICREISPLPANCISYSPFVQVDSCLPSAASCLRFPPKNYSLVARCSLKPSIMRGALVTSTPQQVEVSTYPVIGEAKIGVLLLNLGGPETLEDVQPFLFNLFADPDIIRLPRLFRFLQRPLAQFLSVARAPKSKEGYASIGALRKALWEKNMPAKVYVGMRYWHPFTEEAIEQIKRDGITKLVVLPLYPQFSISTSGSSLRLLESIFREDEYLVNMQHTVIPSWYQREGYIKAMADLMEKELKSFERPKEVMLFFSAHGVPLAYVEEAGDPYKAEMEECVDLIMEELEKRRVHNAYTLAYQSRVGPVEWLKPYTDETIIELGMKGVKSILAVPISFVSEHIETLEEIDVEYKELALESGIQNWARVPALGVEPTFISDLADAVIESLPYVGAMAVSNLEARQSLVPLGSVEELLAAYDSQRRELPPPVTVWEWGWTKSAETWNGRAAMLAVLVLLVLEVTTGEGFLHQWGILPLSR</sequence>
<dbReference type="EC" id="4.98.1.1" evidence="8"/>